<dbReference type="RefSeq" id="WP_342160616.1">
    <property type="nucleotide sequence ID" value="NZ_JBCDNA010000002.1"/>
</dbReference>
<accession>A0ABU9L210</accession>
<dbReference type="Proteomes" id="UP001474120">
    <property type="component" value="Unassembled WGS sequence"/>
</dbReference>
<name>A0ABU9L210_9FLAO</name>
<keyword evidence="2" id="KW-1185">Reference proteome</keyword>
<dbReference type="PROSITE" id="PS51257">
    <property type="entry name" value="PROKAR_LIPOPROTEIN"/>
    <property type="match status" value="1"/>
</dbReference>
<proteinExistence type="predicted"/>
<reference evidence="1 2" key="1">
    <citation type="submission" date="2024-04" db="EMBL/GenBank/DDBJ databases">
        <title>whole genome sequencing of Lutimonas vermicola strain IMCC1616.</title>
        <authorList>
            <person name="Bae S.S."/>
        </authorList>
    </citation>
    <scope>NUCLEOTIDE SEQUENCE [LARGE SCALE GENOMIC DNA]</scope>
    <source>
        <strain evidence="1 2">IMCC1616</strain>
    </source>
</reference>
<comment type="caution">
    <text evidence="1">The sequence shown here is derived from an EMBL/GenBank/DDBJ whole genome shotgun (WGS) entry which is preliminary data.</text>
</comment>
<evidence type="ECO:0000313" key="2">
    <source>
        <dbReference type="Proteomes" id="UP001474120"/>
    </source>
</evidence>
<gene>
    <name evidence="1" type="ORF">AABB81_11230</name>
</gene>
<dbReference type="EMBL" id="JBCDNA010000002">
    <property type="protein sequence ID" value="MEL4456472.1"/>
    <property type="molecule type" value="Genomic_DNA"/>
</dbReference>
<organism evidence="1 2">
    <name type="scientific">Lutimonas vermicola</name>
    <dbReference type="NCBI Taxonomy" id="414288"/>
    <lineage>
        <taxon>Bacteria</taxon>
        <taxon>Pseudomonadati</taxon>
        <taxon>Bacteroidota</taxon>
        <taxon>Flavobacteriia</taxon>
        <taxon>Flavobacteriales</taxon>
        <taxon>Flavobacteriaceae</taxon>
        <taxon>Lutimonas</taxon>
    </lineage>
</organism>
<evidence type="ECO:0000313" key="1">
    <source>
        <dbReference type="EMBL" id="MEL4456472.1"/>
    </source>
</evidence>
<evidence type="ECO:0008006" key="3">
    <source>
        <dbReference type="Google" id="ProtNLM"/>
    </source>
</evidence>
<protein>
    <recommendedName>
        <fullName evidence="3">Lipoprotein</fullName>
    </recommendedName>
</protein>
<sequence length="176" mass="19735">MNAIKILLFALPVLFYGCEEDDLTEIKFNGTGGMSCLVDGKVMNNVSKNTFCEFVLLNDGIQALKLGFSDDDINNYTFEFIDLQAYAIDTDNLEGVVFLMGGKETSESYGVYQFGSSKYKTNSMHTGELKVLYFDRVKNVIGGTFWFDAVNNGERVNIRDGRFDIPVKNVQKRIPG</sequence>